<dbReference type="NCBIfam" id="TIGR01901">
    <property type="entry name" value="adhes_NPXG"/>
    <property type="match status" value="1"/>
</dbReference>
<dbReference type="eggNOG" id="COG3210">
    <property type="taxonomic scope" value="Bacteria"/>
</dbReference>
<reference evidence="4 5" key="1">
    <citation type="journal article" date="2014" name="Genome Announc.">
        <title>Draft Genome Sequence of Advenella kashmirensis Strain W13003, a Polycyclic Aromatic Hydrocarbon-Degrading Bacterium.</title>
        <authorList>
            <person name="Wang X."/>
            <person name="Jin D."/>
            <person name="Zhou L."/>
            <person name="Wu L."/>
            <person name="An W."/>
            <person name="Zhao L."/>
        </authorList>
    </citation>
    <scope>NUCLEOTIDE SEQUENCE [LARGE SCALE GENOMIC DNA]</scope>
    <source>
        <strain evidence="4 5">W13003</strain>
    </source>
</reference>
<dbReference type="NCBIfam" id="TIGR01731">
    <property type="entry name" value="fil_hemag_20aa"/>
    <property type="match status" value="15"/>
</dbReference>
<dbReference type="EMBL" id="AYXT01000001">
    <property type="protein sequence ID" value="ETF04614.1"/>
    <property type="molecule type" value="Genomic_DNA"/>
</dbReference>
<dbReference type="InterPro" id="IPR025157">
    <property type="entry name" value="Hemagglutinin_rpt"/>
</dbReference>
<dbReference type="GO" id="GO:0003824">
    <property type="term" value="F:catalytic activity"/>
    <property type="evidence" value="ECO:0007669"/>
    <property type="project" value="UniProtKB-ARBA"/>
</dbReference>
<dbReference type="PATRIC" id="fig|1424334.3.peg.7"/>
<evidence type="ECO:0000259" key="3">
    <source>
        <dbReference type="SMART" id="SM00912"/>
    </source>
</evidence>
<evidence type="ECO:0000313" key="4">
    <source>
        <dbReference type="EMBL" id="ETF04614.1"/>
    </source>
</evidence>
<keyword evidence="2" id="KW-0732">Signal</keyword>
<proteinExistence type="predicted"/>
<gene>
    <name evidence="4" type="ORF">W822_00035</name>
</gene>
<dbReference type="Pfam" id="PF05860">
    <property type="entry name" value="TPS"/>
    <property type="match status" value="1"/>
</dbReference>
<dbReference type="InterPro" id="IPR010069">
    <property type="entry name" value="CdiA_FHA1_rpt"/>
</dbReference>
<dbReference type="Gene3D" id="2.160.20.10">
    <property type="entry name" value="Single-stranded right-handed beta-helix, Pectin lyase-like"/>
    <property type="match status" value="1"/>
</dbReference>
<feature type="chain" id="PRO_5004772050" description="Filamentous haemagglutinin FhaB/tRNA nuclease CdiA-like TPS domain-containing protein" evidence="2">
    <location>
        <begin position="29"/>
        <end position="2962"/>
    </location>
</feature>
<dbReference type="Proteomes" id="UP000018733">
    <property type="component" value="Unassembled WGS sequence"/>
</dbReference>
<keyword evidence="5" id="KW-1185">Reference proteome</keyword>
<dbReference type="OrthoDB" id="5666689at2"/>
<feature type="domain" description="Filamentous haemagglutinin FhaB/tRNA nuclease CdiA-like TPS" evidence="3">
    <location>
        <begin position="48"/>
        <end position="168"/>
    </location>
</feature>
<dbReference type="SUPFAM" id="SSF51126">
    <property type="entry name" value="Pectin lyase-like"/>
    <property type="match status" value="1"/>
</dbReference>
<feature type="region of interest" description="Disordered" evidence="1">
    <location>
        <begin position="727"/>
        <end position="747"/>
    </location>
</feature>
<dbReference type="HOGENOM" id="CLU_000043_2_1_4"/>
<dbReference type="CDD" id="cd20732">
    <property type="entry name" value="PoNe_FilH_DUF637_VENN-like"/>
    <property type="match status" value="1"/>
</dbReference>
<feature type="region of interest" description="Disordered" evidence="1">
    <location>
        <begin position="1429"/>
        <end position="1455"/>
    </location>
</feature>
<sequence length="2962" mass="311155">MNSITKRVSGISRILVAGSLISGMPALAQIVPNAAMPETTRPQVVQTANGLPQVNIQQPNQAGVSLNNYSQFDVQRNGAILNNATDNTQTQLAGWIAGNPLLKGQSANVIVNQVQSVNPSLLRGHLEVAGQRAQVVVANPAGITCEGCGFINADRVTLGTGRAELNPASGVLENFVVRDGTVTLDGMDTSNTSYTQVLARAVQVKGKVWANKLDVTTGINAVHQQTGAVTPLAVDAASTKAPRAAIDVARLGGLYAGQINLLATEKGVGVHQAGEIGTSGALTLSASGKLANTGQIRADQSLRVDANAIDNGGQIYAKDSLSISSAAQLRSAGTLIAGQDLHLQSTGKRGGVTLESGSLTAAGVDSTGEIQSGNIHIKAQGAATVHGRALSGNGLIVSAGEIRAERADVQSNTIQMQTHTGPLALQGARVKGKSVSLVSSTGLLNDEGRIEAGSLTLSADQLSNRKGSVIQVGPVAASISVANRVENQEGLIATQSHAFSMKMGTLDNRAGRIEYSGQGAAAVAADQLMNGKGVIIAGKDAAGLTVRAGHLDNDHGLLASQNAFTLKTGTLSNAAGQIKTAAGLTLGTAGQVNNTGGKILSGQSITLAAGGVNNTDGIIRAGGAINATLTTTQNDSNRGDANGVLSNLNGLISAEKPIMIDAHTLDNNSGVVTSSNDIALHAATVSNRGGRIESLGHLTASVAGKLDNEGGALRSAKDVTMTANELNNQNTKTPAAQSGQENSAPKGIEGRNVLVNASVVNNQGGSILASDSLKINATDLIDNRAGTVSAVNSVVLVDRNRTANDRATGLRLNNEQGAITAGNTLWLNLSGLSGAGTLYGGQRFDLLLSGDYANTSTLSAAKALRLDVTGTLTNSGSLQAAESLSVAASNITNTSAARIVAPKTRVSATGMLYNEGLINGEATRIDAGRIHNAGGRIYGTELALQTGELLNNGIDRDGARVTGTIAARRTLAVGADTLDNNDGSLIYSGGWAVFGRWLAAQNKVDGNMQRFTNSASRVDIASDGAIHTQLFQNLNPGYRTGLVTISRRDRTLYQPDTFSEPPNEDKAILVRGRDFNKVVSEDDDKYPWSFWGNPLQPKFARLDGRIGRQHQLMLAIEHKKRFVYPDSSPFHAGEVIPEHYILGYAPDHPIWAILGLPAPSANIPEQHIEKCGYGGCEKVISEAFKKYLADNPSYEKLNVILRGYNWHVRKLFHGNYNIYTFNETLYRSEVLSSTPGRLNVGGNLALEGSKFVNDKSTVLVGGQLTGSVKQFTNIDDTTAVERLVRDGSKRRHELHRSSDHYSDYETYNPVIERHITLPATTYEIGTGNPVSATSVDPVLDHNGQQVGVGAAGPRAPIQVVSGPKPEVGQGELVIRTLDLHLEVPKASLFQLNPGSPDRPLIETDPAFANYEKWIGSDYMLAQLGLLDKPTIPGDEGQRPGDTVSGSQPNQNLRPGLTFVPSNPAEVSATHTLKRLGDGYYEARMVADQVGQLTGRRFLNGQDSDLGQFRTLMQSGVDFARAHKLRPGVALTAEQMQALTSDIVWLVEKSVTLPDGTTTKVLAPQVYVRVGKGDLSGTGTLVSADKVDLTLSKSLDNTGTLAAHKMLKVDADSIRNLNGARVSGTDIALKARSDIDNIGSSIKAERQLNLSAGNDIRIGSTVKHTQADRSTHRRGNTNYENTVMDRVAEVSVRGQNFDGKSTAGTLSVVAGNNISLNAAKITNSADAPESRTRIQAGNALTMGTVTTGYVSDTEFDSRNRDNRSVSTEVGTLVKTAGDIALQARDTTLRNANVQSDKGEFSAAAEHDLTIEAGRAQEHSVRDTYYKHRGFFKSVTKSSHVERHDEYTLASELSGQNVRLQAGNNIKMTASNVVGDRDVQMSAGNNLTVAPETTRHSKKEEYTTRKSGILSGGKFGVTFGSQRRSDAYDERHTLQSQSRSTIGSLEGDVSLKAEEQLALNGTDLVAAGNIALNGSKVNIDADTDHRYSKETHSFSQSGVTVSVESAVIDAVQAVSQLEIGKKASQTKSSRMKALATLNDIMSVGDAVSGLQSTAASLQSAAAGKGGSGTAGAVLSILVGGSSSKSERVVEQQTHHGSLLQAGKDIRIQASGADDSDVHIKGSNVSAGGDLQIAAGRDIVLGSTVDTESVRGRNQSSSGAVGVAIGYENGSAAFGIRLSGSIGRGKENGDAQIHNNTRLNAQREITLESGKDTTLQGATVTAPHIRANVGGDLVMESPQDTETYKSDQKSAAGSVTIGYGASGSAQVGMQKIKSDFVSVGEQTGLIAGDQGFDVKVGGHTALIGAVISSTDPAVQTGANHFSTGSLSIQDMDNHAEFHATSVSLGGGYSPGASSPFGGGAGIGNKSGSASSVSRAGISGIAGHTDVRAGDKQTGLQKIFDAEEVQKEIAAQVAITKEFGMRASKLIGDYADSRLMEAAALQRQALNTTDAVQRDRLLAQAASINETWGEGGAGRIIAHTVVGGLTGNVAGAAGAAVSQLSAPAIDKALRRTDIPKGLRDALVGLGSNIAGAAAGGATGHGGAVAGVATAHNATLNNYLKHDEVKRFANQLRECHGNQACENNVLELAMLVSQVHDKELINCKGESCNQLKADYLAGTKELNKALADDSNDPRLMERLLHAQTTGTQIVRHKGYGRVDNSPQGVESAQKLLKHIEILSSYTGAGRLTGVVTQLTEVASAIKNGELDKLADNVVKGILAAPENIRQGLLSDDPIERIDAALSLIQVNPGKHILKGRGISADELRGLEAARQKIQENRIQQAEKLAGQKPVTINALLTATNKNGAAPTATGHISKTHYENNKQYYDNLRAEDKSLIQRIQNGEDKNGRLKEQLAENLLKREGYTIYPGKYGSNNGFDVLAVGKDGSILALEVKPIRKNHTIQLGRSGKEGDVIQLDNTWISRTLNKLPQDLPYVKNAQKVHRGNSINRAIFGVEPTTGKVVLLPVKFN</sequence>
<comment type="caution">
    <text evidence="4">The sequence shown here is derived from an EMBL/GenBank/DDBJ whole genome shotgun (WGS) entry which is preliminary data.</text>
</comment>
<feature type="compositionally biased region" description="Polar residues" evidence="1">
    <location>
        <begin position="727"/>
        <end position="743"/>
    </location>
</feature>
<protein>
    <recommendedName>
        <fullName evidence="3">Filamentous haemagglutinin FhaB/tRNA nuclease CdiA-like TPS domain-containing protein</fullName>
    </recommendedName>
</protein>
<name>V8R035_9BURK</name>
<evidence type="ECO:0000256" key="2">
    <source>
        <dbReference type="SAM" id="SignalP"/>
    </source>
</evidence>
<dbReference type="InterPro" id="IPR008638">
    <property type="entry name" value="FhaB/CdiA-like_TPS"/>
</dbReference>
<accession>V8R035</accession>
<evidence type="ECO:0000256" key="1">
    <source>
        <dbReference type="SAM" id="MobiDB-lite"/>
    </source>
</evidence>
<organism evidence="4 5">
    <name type="scientific">Advenella kashmirensis W13003</name>
    <dbReference type="NCBI Taxonomy" id="1424334"/>
    <lineage>
        <taxon>Bacteria</taxon>
        <taxon>Pseudomonadati</taxon>
        <taxon>Pseudomonadota</taxon>
        <taxon>Betaproteobacteria</taxon>
        <taxon>Burkholderiales</taxon>
        <taxon>Alcaligenaceae</taxon>
    </lineage>
</organism>
<dbReference type="InterPro" id="IPR012334">
    <property type="entry name" value="Pectin_lyas_fold"/>
</dbReference>
<dbReference type="STRING" id="1424334.W822_00035"/>
<feature type="signal peptide" evidence="2">
    <location>
        <begin position="1"/>
        <end position="28"/>
    </location>
</feature>
<dbReference type="Pfam" id="PF13332">
    <property type="entry name" value="Fil_haemagg_2"/>
    <property type="match status" value="4"/>
</dbReference>
<dbReference type="RefSeq" id="WP_024003080.1">
    <property type="nucleotide sequence ID" value="NZ_KI650979.1"/>
</dbReference>
<feature type="compositionally biased region" description="Polar residues" evidence="1">
    <location>
        <begin position="1443"/>
        <end position="1452"/>
    </location>
</feature>
<dbReference type="SMART" id="SM00912">
    <property type="entry name" value="Haemagg_act"/>
    <property type="match status" value="1"/>
</dbReference>
<dbReference type="InterPro" id="IPR011050">
    <property type="entry name" value="Pectin_lyase_fold/virulence"/>
</dbReference>
<evidence type="ECO:0000313" key="5">
    <source>
        <dbReference type="Proteomes" id="UP000018733"/>
    </source>
</evidence>